<dbReference type="RefSeq" id="WP_272137361.1">
    <property type="nucleotide sequence ID" value="NZ_JAQNDM010000002.1"/>
</dbReference>
<feature type="signal peptide" evidence="1">
    <location>
        <begin position="1"/>
        <end position="21"/>
    </location>
</feature>
<organism evidence="2 3">
    <name type="scientific">Stigmatella ashevillensis</name>
    <dbReference type="NCBI Taxonomy" id="2995309"/>
    <lineage>
        <taxon>Bacteria</taxon>
        <taxon>Pseudomonadati</taxon>
        <taxon>Myxococcota</taxon>
        <taxon>Myxococcia</taxon>
        <taxon>Myxococcales</taxon>
        <taxon>Cystobacterineae</taxon>
        <taxon>Archangiaceae</taxon>
        <taxon>Stigmatella</taxon>
    </lineage>
</organism>
<evidence type="ECO:0000256" key="1">
    <source>
        <dbReference type="SAM" id="SignalP"/>
    </source>
</evidence>
<feature type="chain" id="PRO_5045643287" evidence="1">
    <location>
        <begin position="22"/>
        <end position="218"/>
    </location>
</feature>
<comment type="caution">
    <text evidence="2">The sequence shown here is derived from an EMBL/GenBank/DDBJ whole genome shotgun (WGS) entry which is preliminary data.</text>
</comment>
<proteinExistence type="predicted"/>
<dbReference type="Proteomes" id="UP001221838">
    <property type="component" value="Unassembled WGS sequence"/>
</dbReference>
<accession>A0ABT5D634</accession>
<gene>
    <name evidence="2" type="ORF">POL68_11590</name>
</gene>
<keyword evidence="3" id="KW-1185">Reference proteome</keyword>
<evidence type="ECO:0000313" key="3">
    <source>
        <dbReference type="Proteomes" id="UP001221838"/>
    </source>
</evidence>
<name>A0ABT5D634_9BACT</name>
<sequence length="218" mass="23076">MRWMGKLAFGIVVALCAPAWAAAGDDFSKTDIMFSKEVSASWNGCTYTVRTEKERPTGYPEPPFNIYARIEADPSGACLTPPAVTLVGTSTYEPDIFINVDPAGFVASYTEYFSIRGMGIFGRAHAVLVDLNTAGVLRRVQLTGGALPPNGGGGGPGSATVQHVFADSTGSLIVIGGYGLNVLCYNYSTVCAYGAGTGYTAVFLNFFTSTQDPLLFLY</sequence>
<reference evidence="2 3" key="1">
    <citation type="submission" date="2022-11" db="EMBL/GenBank/DDBJ databases">
        <title>Minimal conservation of predation-associated metabolite biosynthetic gene clusters underscores biosynthetic potential of Myxococcota including descriptions for ten novel species: Archangium lansinium sp. nov., Myxococcus landrumus sp. nov., Nannocystis bai.</title>
        <authorList>
            <person name="Ahearne A."/>
            <person name="Stevens C."/>
            <person name="Dowd S."/>
        </authorList>
    </citation>
    <scope>NUCLEOTIDE SEQUENCE [LARGE SCALE GENOMIC DNA]</scope>
    <source>
        <strain evidence="2 3">NCWAL01</strain>
    </source>
</reference>
<keyword evidence="1" id="KW-0732">Signal</keyword>
<protein>
    <submittedName>
        <fullName evidence="2">Uncharacterized protein</fullName>
    </submittedName>
</protein>
<dbReference type="EMBL" id="JAQNDM010000002">
    <property type="protein sequence ID" value="MDC0709106.1"/>
    <property type="molecule type" value="Genomic_DNA"/>
</dbReference>
<evidence type="ECO:0000313" key="2">
    <source>
        <dbReference type="EMBL" id="MDC0709106.1"/>
    </source>
</evidence>